<protein>
    <submittedName>
        <fullName evidence="11">Major facilitator superfamily domain-containing protein</fullName>
    </submittedName>
</protein>
<name>A0ABR4FVY6_9EURO</name>
<dbReference type="InterPro" id="IPR020846">
    <property type="entry name" value="MFS_dom"/>
</dbReference>
<dbReference type="EMBL" id="JBFTWV010000097">
    <property type="protein sequence ID" value="KAL2787426.1"/>
    <property type="molecule type" value="Genomic_DNA"/>
</dbReference>
<dbReference type="Gene3D" id="1.20.1250.20">
    <property type="entry name" value="MFS general substrate transporter like domains"/>
    <property type="match status" value="1"/>
</dbReference>
<dbReference type="Pfam" id="PF18089">
    <property type="entry name" value="DAPG_hydrolase"/>
    <property type="match status" value="1"/>
</dbReference>
<evidence type="ECO:0000256" key="1">
    <source>
        <dbReference type="ARBA" id="ARBA00001947"/>
    </source>
</evidence>
<feature type="transmembrane region" description="Helical" evidence="9">
    <location>
        <begin position="368"/>
        <end position="389"/>
    </location>
</feature>
<keyword evidence="4" id="KW-0479">Metal-binding</keyword>
<keyword evidence="6" id="KW-0862">Zinc</keyword>
<keyword evidence="8 9" id="KW-0472">Membrane</keyword>
<evidence type="ECO:0000256" key="8">
    <source>
        <dbReference type="ARBA" id="ARBA00023136"/>
    </source>
</evidence>
<accession>A0ABR4FVY6</accession>
<reference evidence="11 12" key="1">
    <citation type="submission" date="2024-07" db="EMBL/GenBank/DDBJ databases">
        <title>Section-level genome sequencing and comparative genomics of Aspergillus sections Usti and Cavernicolus.</title>
        <authorList>
            <consortium name="Lawrence Berkeley National Laboratory"/>
            <person name="Nybo J.L."/>
            <person name="Vesth T.C."/>
            <person name="Theobald S."/>
            <person name="Frisvad J.C."/>
            <person name="Larsen T.O."/>
            <person name="Kjaerboelling I."/>
            <person name="Rothschild-Mancinelli K."/>
            <person name="Lyhne E.K."/>
            <person name="Kogle M.E."/>
            <person name="Barry K."/>
            <person name="Clum A."/>
            <person name="Na H."/>
            <person name="Ledsgaard L."/>
            <person name="Lin J."/>
            <person name="Lipzen A."/>
            <person name="Kuo A."/>
            <person name="Riley R."/>
            <person name="Mondo S."/>
            <person name="Labutti K."/>
            <person name="Haridas S."/>
            <person name="Pangalinan J."/>
            <person name="Salamov A.A."/>
            <person name="Simmons B.A."/>
            <person name="Magnuson J.K."/>
            <person name="Chen J."/>
            <person name="Drula E."/>
            <person name="Henrissat B."/>
            <person name="Wiebenga A."/>
            <person name="Lubbers R.J."/>
            <person name="Gomes A.C."/>
            <person name="Makela M.R."/>
            <person name="Stajich J."/>
            <person name="Grigoriev I.V."/>
            <person name="Mortensen U.H."/>
            <person name="De Vries R.P."/>
            <person name="Baker S.E."/>
            <person name="Andersen M.R."/>
        </authorList>
    </citation>
    <scope>NUCLEOTIDE SEQUENCE [LARGE SCALE GENOMIC DNA]</scope>
    <source>
        <strain evidence="11 12">CBS 209.92</strain>
    </source>
</reference>
<dbReference type="PROSITE" id="PS50850">
    <property type="entry name" value="MFS"/>
    <property type="match status" value="1"/>
</dbReference>
<dbReference type="InterPro" id="IPR041526">
    <property type="entry name" value="DAPG_hydrolase"/>
</dbReference>
<feature type="transmembrane region" description="Helical" evidence="9">
    <location>
        <begin position="573"/>
        <end position="592"/>
    </location>
</feature>
<feature type="transmembrane region" description="Helical" evidence="9">
    <location>
        <begin position="546"/>
        <end position="566"/>
    </location>
</feature>
<comment type="caution">
    <text evidence="11">The sequence shown here is derived from an EMBL/GenBank/DDBJ whole genome shotgun (WGS) entry which is preliminary data.</text>
</comment>
<dbReference type="PANTHER" id="PTHR23501:SF195">
    <property type="entry name" value="PEP5"/>
    <property type="match status" value="1"/>
</dbReference>
<proteinExistence type="predicted"/>
<organism evidence="11 12">
    <name type="scientific">Aspergillus keveii</name>
    <dbReference type="NCBI Taxonomy" id="714993"/>
    <lineage>
        <taxon>Eukaryota</taxon>
        <taxon>Fungi</taxon>
        <taxon>Dikarya</taxon>
        <taxon>Ascomycota</taxon>
        <taxon>Pezizomycotina</taxon>
        <taxon>Eurotiomycetes</taxon>
        <taxon>Eurotiomycetidae</taxon>
        <taxon>Eurotiales</taxon>
        <taxon>Aspergillaceae</taxon>
        <taxon>Aspergillus</taxon>
        <taxon>Aspergillus subgen. Nidulantes</taxon>
    </lineage>
</organism>
<dbReference type="Pfam" id="PF07690">
    <property type="entry name" value="MFS_1"/>
    <property type="match status" value="1"/>
</dbReference>
<evidence type="ECO:0000313" key="11">
    <source>
        <dbReference type="EMBL" id="KAL2787426.1"/>
    </source>
</evidence>
<evidence type="ECO:0000256" key="9">
    <source>
        <dbReference type="SAM" id="Phobius"/>
    </source>
</evidence>
<evidence type="ECO:0000313" key="12">
    <source>
        <dbReference type="Proteomes" id="UP001610563"/>
    </source>
</evidence>
<evidence type="ECO:0000259" key="10">
    <source>
        <dbReference type="PROSITE" id="PS50850"/>
    </source>
</evidence>
<feature type="transmembrane region" description="Helical" evidence="9">
    <location>
        <begin position="276"/>
        <end position="294"/>
    </location>
</feature>
<dbReference type="SUPFAM" id="SSF103473">
    <property type="entry name" value="MFS general substrate transporter"/>
    <property type="match status" value="1"/>
</dbReference>
<evidence type="ECO:0000256" key="6">
    <source>
        <dbReference type="ARBA" id="ARBA00022833"/>
    </source>
</evidence>
<dbReference type="PROSITE" id="PS00216">
    <property type="entry name" value="SUGAR_TRANSPORT_1"/>
    <property type="match status" value="1"/>
</dbReference>
<feature type="domain" description="Major facilitator superfamily (MFS) profile" evidence="10">
    <location>
        <begin position="239"/>
        <end position="703"/>
    </location>
</feature>
<feature type="transmembrane region" description="Helical" evidence="9">
    <location>
        <begin position="506"/>
        <end position="526"/>
    </location>
</feature>
<keyword evidence="3 9" id="KW-0812">Transmembrane</keyword>
<dbReference type="Proteomes" id="UP001610563">
    <property type="component" value="Unassembled WGS sequence"/>
</dbReference>
<keyword evidence="7 9" id="KW-1133">Transmembrane helix</keyword>
<comment type="subcellular location">
    <subcellularLocation>
        <location evidence="2">Membrane</location>
        <topology evidence="2">Multi-pass membrane protein</topology>
    </subcellularLocation>
</comment>
<evidence type="ECO:0000256" key="4">
    <source>
        <dbReference type="ARBA" id="ARBA00022723"/>
    </source>
</evidence>
<sequence length="703" mass="76695">MPPIVPPLSDYSPTELPQALLLQDAPLLLENEYLPLEAGYAVAPDGMHHVAASTYMRGCSGKMIDWWFGYVHHTQEYKLWHPRDHVFSDWRGPRENKSSYIGGHHRIHEFIGGQFMKLNVSFVSPEEFFGPDWKEKLEAAGYSTAICGRTGLWDDETDTVEYEGHMIHLIKEEPDGCRMRSRFWMGDPAGVSDPVERAALVPHHMCAGLVKHATEEMAILATRLPSISSPARFHWAKAIVALLAVNMIAYAHIVSIIGSGLLATQTTAYLGDTSKAGWLSTILTISTLALNPIVSQAADYWGRKSFIIVFSLVGGFAGPVIISRANSVTTLISGFCVLGLAFGSQALTFTVASEVIPRRYRAVGQATITATSAFGGISATLTGSALIAHSENYRTFWYIVAGLYLFGALGVAVGYNSPPRLLERSLRQRQKFACLDWMGTALLTAGLTLFCVALQWSGNSYPWSNAHILAPFILAAVTLLLLFIANERRYKKDGILHHGLFQHRNLLIALVAMFIGGISFFSYNSYYALEVHTLTDSTMFSAGLQFAIPFFSATVASVLVAIYTSWSRQLRKTLLFGFACFVTFYALMASVTTHSHPAVFWTYPTIGGAGLSTLVTNLAVISQMSTPSELISITTGILIATRSLGGTVGLAVNHAILSNALSARLGPAVASAVLPLGPARSGHQSRRWRVVEEISLTSHPRSN</sequence>
<dbReference type="PANTHER" id="PTHR23501">
    <property type="entry name" value="MAJOR FACILITATOR SUPERFAMILY"/>
    <property type="match status" value="1"/>
</dbReference>
<evidence type="ECO:0000256" key="7">
    <source>
        <dbReference type="ARBA" id="ARBA00022989"/>
    </source>
</evidence>
<keyword evidence="5" id="KW-0378">Hydrolase</keyword>
<gene>
    <name evidence="11" type="ORF">BJX66DRAFT_341247</name>
</gene>
<evidence type="ECO:0000256" key="5">
    <source>
        <dbReference type="ARBA" id="ARBA00022801"/>
    </source>
</evidence>
<dbReference type="InterPro" id="IPR011701">
    <property type="entry name" value="MFS"/>
</dbReference>
<feature type="transmembrane region" description="Helical" evidence="9">
    <location>
        <begin position="435"/>
        <end position="456"/>
    </location>
</feature>
<feature type="transmembrane region" description="Helical" evidence="9">
    <location>
        <begin position="598"/>
        <end position="621"/>
    </location>
</feature>
<keyword evidence="12" id="KW-1185">Reference proteome</keyword>
<feature type="transmembrane region" description="Helical" evidence="9">
    <location>
        <begin position="468"/>
        <end position="485"/>
    </location>
</feature>
<feature type="transmembrane region" description="Helical" evidence="9">
    <location>
        <begin position="306"/>
        <end position="325"/>
    </location>
</feature>
<dbReference type="InterPro" id="IPR036259">
    <property type="entry name" value="MFS_trans_sf"/>
</dbReference>
<feature type="transmembrane region" description="Helical" evidence="9">
    <location>
        <begin position="331"/>
        <end position="356"/>
    </location>
</feature>
<comment type="cofactor">
    <cofactor evidence="1">
        <name>Zn(2+)</name>
        <dbReference type="ChEBI" id="CHEBI:29105"/>
    </cofactor>
</comment>
<evidence type="ECO:0000256" key="3">
    <source>
        <dbReference type="ARBA" id="ARBA00022692"/>
    </source>
</evidence>
<feature type="transmembrane region" description="Helical" evidence="9">
    <location>
        <begin position="238"/>
        <end position="264"/>
    </location>
</feature>
<feature type="transmembrane region" description="Helical" evidence="9">
    <location>
        <begin position="395"/>
        <end position="415"/>
    </location>
</feature>
<evidence type="ECO:0000256" key="2">
    <source>
        <dbReference type="ARBA" id="ARBA00004141"/>
    </source>
</evidence>
<dbReference type="InterPro" id="IPR005829">
    <property type="entry name" value="Sugar_transporter_CS"/>
</dbReference>